<reference evidence="1 2" key="2">
    <citation type="journal article" date="2022" name="Mol. Ecol. Resour.">
        <title>The genomes of chicory, endive, great burdock and yacon provide insights into Asteraceae paleo-polyploidization history and plant inulin production.</title>
        <authorList>
            <person name="Fan W."/>
            <person name="Wang S."/>
            <person name="Wang H."/>
            <person name="Wang A."/>
            <person name="Jiang F."/>
            <person name="Liu H."/>
            <person name="Zhao H."/>
            <person name="Xu D."/>
            <person name="Zhang Y."/>
        </authorList>
    </citation>
    <scope>NUCLEOTIDE SEQUENCE [LARGE SCALE GENOMIC DNA]</scope>
    <source>
        <strain evidence="2">cv. Yunnan</strain>
        <tissue evidence="1">Leaves</tissue>
    </source>
</reference>
<evidence type="ECO:0000313" key="2">
    <source>
        <dbReference type="Proteomes" id="UP001056120"/>
    </source>
</evidence>
<dbReference type="Proteomes" id="UP001056120">
    <property type="component" value="Linkage Group LG10"/>
</dbReference>
<accession>A0ACB9I3N0</accession>
<keyword evidence="2" id="KW-1185">Reference proteome</keyword>
<dbReference type="EMBL" id="CM042027">
    <property type="protein sequence ID" value="KAI3802634.1"/>
    <property type="molecule type" value="Genomic_DNA"/>
</dbReference>
<comment type="caution">
    <text evidence="1">The sequence shown here is derived from an EMBL/GenBank/DDBJ whole genome shotgun (WGS) entry which is preliminary data.</text>
</comment>
<reference evidence="2" key="1">
    <citation type="journal article" date="2022" name="Mol. Ecol. Resour.">
        <title>The genomes of chicory, endive, great burdock and yacon provide insights into Asteraceae palaeo-polyploidization history and plant inulin production.</title>
        <authorList>
            <person name="Fan W."/>
            <person name="Wang S."/>
            <person name="Wang H."/>
            <person name="Wang A."/>
            <person name="Jiang F."/>
            <person name="Liu H."/>
            <person name="Zhao H."/>
            <person name="Xu D."/>
            <person name="Zhang Y."/>
        </authorList>
    </citation>
    <scope>NUCLEOTIDE SEQUENCE [LARGE SCALE GENOMIC DNA]</scope>
    <source>
        <strain evidence="2">cv. Yunnan</strain>
    </source>
</reference>
<organism evidence="1 2">
    <name type="scientific">Smallanthus sonchifolius</name>
    <dbReference type="NCBI Taxonomy" id="185202"/>
    <lineage>
        <taxon>Eukaryota</taxon>
        <taxon>Viridiplantae</taxon>
        <taxon>Streptophyta</taxon>
        <taxon>Embryophyta</taxon>
        <taxon>Tracheophyta</taxon>
        <taxon>Spermatophyta</taxon>
        <taxon>Magnoliopsida</taxon>
        <taxon>eudicotyledons</taxon>
        <taxon>Gunneridae</taxon>
        <taxon>Pentapetalae</taxon>
        <taxon>asterids</taxon>
        <taxon>campanulids</taxon>
        <taxon>Asterales</taxon>
        <taxon>Asteraceae</taxon>
        <taxon>Asteroideae</taxon>
        <taxon>Heliantheae alliance</taxon>
        <taxon>Millerieae</taxon>
        <taxon>Smallanthus</taxon>
    </lineage>
</organism>
<proteinExistence type="predicted"/>
<protein>
    <submittedName>
        <fullName evidence="1">Uncharacterized protein</fullName>
    </submittedName>
</protein>
<gene>
    <name evidence="1" type="ORF">L1987_30774</name>
</gene>
<evidence type="ECO:0000313" key="1">
    <source>
        <dbReference type="EMBL" id="KAI3802634.1"/>
    </source>
</evidence>
<sequence length="120" mass="14095">MEHERNALLEIKASLHEFSNFLDAGNLLPTWVDHGSTSGTYCDWERIKCNKTSGYVTDLSLGNMFSMYEEYSSYDLNGRVRMIWPLNVSLFLRFKELRRLDLSWNYIGNTFVSTGLERYF</sequence>
<name>A0ACB9I3N0_9ASTR</name>